<keyword evidence="2" id="KW-1185">Reference proteome</keyword>
<protein>
    <submittedName>
        <fullName evidence="1">Uncharacterized protein</fullName>
    </submittedName>
</protein>
<gene>
    <name evidence="1" type="ORF">FDF74_01490</name>
</gene>
<comment type="caution">
    <text evidence="1">The sequence shown here is derived from an EMBL/GenBank/DDBJ whole genome shotgun (WGS) entry which is preliminary data.</text>
</comment>
<reference evidence="1 2" key="1">
    <citation type="submission" date="2019-04" db="EMBL/GenBank/DDBJ databases">
        <title>Genome sequencing of Clostridium botulinum Groups I-IV and Clostridium butyricum.</title>
        <authorList>
            <person name="Brunt J."/>
            <person name="Van Vliet A.H.M."/>
            <person name="Stringer S.C."/>
            <person name="Carter A.T."/>
            <person name="Peck M.W."/>
        </authorList>
    </citation>
    <scope>NUCLEOTIDE SEQUENCE [LARGE SCALE GENOMIC DNA]</scope>
    <source>
        <strain evidence="1 2">IFR 18/094</strain>
    </source>
</reference>
<dbReference type="EMBL" id="SXDP01000001">
    <property type="protein sequence ID" value="NEZ45880.1"/>
    <property type="molecule type" value="Genomic_DNA"/>
</dbReference>
<dbReference type="Proteomes" id="UP000473885">
    <property type="component" value="Unassembled WGS sequence"/>
</dbReference>
<accession>A0A6M0R861</accession>
<proteinExistence type="predicted"/>
<name>A0A6M0R861_9CLOT</name>
<dbReference type="AlphaFoldDB" id="A0A6M0R861"/>
<sequence length="100" mass="12045">MEKILFDLKEIRIICSDKKIKERIQSIIEFAQSKIYSQMEPSLKELIYNKMKETKKNNPDLSSKLYILYRNLIDEKISEEDAKKIYESYIVMDGFEKIVW</sequence>
<evidence type="ECO:0000313" key="1">
    <source>
        <dbReference type="EMBL" id="NEZ45880.1"/>
    </source>
</evidence>
<evidence type="ECO:0000313" key="2">
    <source>
        <dbReference type="Proteomes" id="UP000473885"/>
    </source>
</evidence>
<organism evidence="1 2">
    <name type="scientific">Clostridium niameyense</name>
    <dbReference type="NCBI Taxonomy" id="1622073"/>
    <lineage>
        <taxon>Bacteria</taxon>
        <taxon>Bacillati</taxon>
        <taxon>Bacillota</taxon>
        <taxon>Clostridia</taxon>
        <taxon>Eubacteriales</taxon>
        <taxon>Clostridiaceae</taxon>
        <taxon>Clostridium</taxon>
    </lineage>
</organism>